<gene>
    <name evidence="1" type="ORF">SAMN04488128_103776</name>
</gene>
<accession>A0A1T4SY16</accession>
<name>A0A1T4SY16_9BACT</name>
<reference evidence="2" key="1">
    <citation type="submission" date="2017-02" db="EMBL/GenBank/DDBJ databases">
        <authorList>
            <person name="Varghese N."/>
            <person name="Submissions S."/>
        </authorList>
    </citation>
    <scope>NUCLEOTIDE SEQUENCE [LARGE SCALE GENOMIC DNA]</scope>
    <source>
        <strain evidence="2">DSM 22224</strain>
    </source>
</reference>
<sequence>MKAKLLSLVKSSISEGYLPKDWHCHKKNVVETFTGYLSLIDGCVAIGTVYYHKIKDGSHFVADIEGGFILKGDSIKVNMAHDEFIYTHEDNAHIYLRYLNEYYTDESLTAFNLVIMADGTIAHIDHAYYWESDQEYHYDPEDDDNDEPDDDDVIWDYHDGPMYHDCRADDRKPGIGFEIEKAGDPEFCGHYNKEQLFRHTGCIMESDATVDWELKTPVYPLFSEKIESSWLPEIARAINAKNHNNAGGHIHLSLPPKSGKQMFDHCRPYMPLFMALYPKRLEKDYCIGKKEHNLKQDGDKHQAIKIWPDRIELRFPAKVYNLKALLFRLRLCRLMVAREHTNILSVTLAAFDKKEPLYQLLMEEYTGRELMLLQRIIKTAKDYFNTELQNEKSIEALLKNLKCNKACVLPS</sequence>
<evidence type="ECO:0000313" key="2">
    <source>
        <dbReference type="Proteomes" id="UP000190367"/>
    </source>
</evidence>
<dbReference type="RefSeq" id="WP_078671101.1">
    <property type="nucleotide sequence ID" value="NZ_FUWZ01000003.1"/>
</dbReference>
<dbReference type="AlphaFoldDB" id="A0A1T4SY16"/>
<protein>
    <submittedName>
        <fullName evidence="1">Uncharacterized protein</fullName>
    </submittedName>
</protein>
<proteinExistence type="predicted"/>
<organism evidence="1 2">
    <name type="scientific">Chitinophaga eiseniae</name>
    <dbReference type="NCBI Taxonomy" id="634771"/>
    <lineage>
        <taxon>Bacteria</taxon>
        <taxon>Pseudomonadati</taxon>
        <taxon>Bacteroidota</taxon>
        <taxon>Chitinophagia</taxon>
        <taxon>Chitinophagales</taxon>
        <taxon>Chitinophagaceae</taxon>
        <taxon>Chitinophaga</taxon>
    </lineage>
</organism>
<evidence type="ECO:0000313" key="1">
    <source>
        <dbReference type="EMBL" id="SKA33144.1"/>
    </source>
</evidence>
<dbReference type="Proteomes" id="UP000190367">
    <property type="component" value="Unassembled WGS sequence"/>
</dbReference>
<dbReference type="EMBL" id="FUWZ01000003">
    <property type="protein sequence ID" value="SKA33144.1"/>
    <property type="molecule type" value="Genomic_DNA"/>
</dbReference>
<keyword evidence="2" id="KW-1185">Reference proteome</keyword>